<keyword evidence="2" id="KW-1185">Reference proteome</keyword>
<dbReference type="AlphaFoldDB" id="A0A4Y8SBK0"/>
<dbReference type="EMBL" id="SOZE01000015">
    <property type="protein sequence ID" value="TFF36503.1"/>
    <property type="molecule type" value="Genomic_DNA"/>
</dbReference>
<name>A0A4Y8SBK0_9SPHI</name>
<dbReference type="Pfam" id="PF13692">
    <property type="entry name" value="Glyco_trans_1_4"/>
    <property type="match status" value="1"/>
</dbReference>
<evidence type="ECO:0000313" key="1">
    <source>
        <dbReference type="EMBL" id="TFF36503.1"/>
    </source>
</evidence>
<dbReference type="Gene3D" id="3.40.50.2000">
    <property type="entry name" value="Glycogen Phosphorylase B"/>
    <property type="match status" value="1"/>
</dbReference>
<accession>A0A4Y8SBK0</accession>
<dbReference type="Proteomes" id="UP000297540">
    <property type="component" value="Unassembled WGS sequence"/>
</dbReference>
<organism evidence="1 2">
    <name type="scientific">Mucilaginibacter psychrotolerans</name>
    <dbReference type="NCBI Taxonomy" id="1524096"/>
    <lineage>
        <taxon>Bacteria</taxon>
        <taxon>Pseudomonadati</taxon>
        <taxon>Bacteroidota</taxon>
        <taxon>Sphingobacteriia</taxon>
        <taxon>Sphingobacteriales</taxon>
        <taxon>Sphingobacteriaceae</taxon>
        <taxon>Mucilaginibacter</taxon>
    </lineage>
</organism>
<sequence length="422" mass="47693">MRPFQLQVVNNIVSLAKKENTCMLQNRNILCISGTEWHGNYIKAVVELMKVLSAGNKILFVENPYTYKDALTGVKDKNKVDYMQALGFKSRLSEIHPEGGGTVHILTPPLVFPVSFLPAGKFFNAMLHYNGWLLRRSIRKALKQLDMQQHLINFVSFNPGMGVMTGRRLGEQTLIYHCYDEVKGAHPWLSKHGVKLEQVFMKMVDAVIVTSKGLFNSKCHETKRCYTVHNAVKASLFRQGFNPDVNPATRNIGYVGSVDDRLDFDILEYLFTKMPDATFTFVGRIISDKSEAILKKYKNVKLEGAKAPELLPAYSRQFSVGIIPFIKDDFTRGIYPMKINEYLAAGLPVVSTDFSDLSDFEGIIKIADNKDNFLSYLLEEINTDTTAKRESRLAIAEGNTWGRRAEELSDVIETVERELSPA</sequence>
<reference evidence="1 2" key="1">
    <citation type="journal article" date="2017" name="Int. J. Syst. Evol. Microbiol.">
        <title>Mucilaginibacterpsychrotolerans sp. nov., isolated from peatlands.</title>
        <authorList>
            <person name="Deng Y."/>
            <person name="Shen L."/>
            <person name="Xu B."/>
            <person name="Liu Y."/>
            <person name="Gu Z."/>
            <person name="Liu H."/>
            <person name="Zhou Y."/>
        </authorList>
    </citation>
    <scope>NUCLEOTIDE SEQUENCE [LARGE SCALE GENOMIC DNA]</scope>
    <source>
        <strain evidence="1 2">NH7-4</strain>
    </source>
</reference>
<protein>
    <submittedName>
        <fullName evidence="1">Glycosyltransferase</fullName>
    </submittedName>
</protein>
<gene>
    <name evidence="1" type="ORF">E2R66_15200</name>
</gene>
<proteinExistence type="predicted"/>
<keyword evidence="1" id="KW-0808">Transferase</keyword>
<dbReference type="SUPFAM" id="SSF53756">
    <property type="entry name" value="UDP-Glycosyltransferase/glycogen phosphorylase"/>
    <property type="match status" value="1"/>
</dbReference>
<comment type="caution">
    <text evidence="1">The sequence shown here is derived from an EMBL/GenBank/DDBJ whole genome shotgun (WGS) entry which is preliminary data.</text>
</comment>
<dbReference type="GO" id="GO:0016740">
    <property type="term" value="F:transferase activity"/>
    <property type="evidence" value="ECO:0007669"/>
    <property type="project" value="UniProtKB-KW"/>
</dbReference>
<evidence type="ECO:0000313" key="2">
    <source>
        <dbReference type="Proteomes" id="UP000297540"/>
    </source>
</evidence>